<dbReference type="Proteomes" id="UP000461010">
    <property type="component" value="Unassembled WGS sequence"/>
</dbReference>
<evidence type="ECO:0000256" key="1">
    <source>
        <dbReference type="SAM" id="Phobius"/>
    </source>
</evidence>
<feature type="transmembrane region" description="Helical" evidence="1">
    <location>
        <begin position="58"/>
        <end position="78"/>
    </location>
</feature>
<sequence>MLKKLLLISFRPFISLLIIGSIIGYFHKYDFLLLVLLLCIFIYRFYKDTRINPEKNKAYILFSGTLISGFLGVCAEVWGIENGYWLYYDLSSNRQFPYWLPLAWGLTFMFFYRIEENILRLIKIDTLKSKILMLILISAILPTFGEIITIYFGVWSYTWSYQLLGVPLLAIFLLVVFHTSIFFFFMFICKKYNIQNKVFNNKDNQ</sequence>
<organism evidence="2 3">
    <name type="scientific">Poseidonibacter ostreae</name>
    <dbReference type="NCBI Taxonomy" id="2654171"/>
    <lineage>
        <taxon>Bacteria</taxon>
        <taxon>Pseudomonadati</taxon>
        <taxon>Campylobacterota</taxon>
        <taxon>Epsilonproteobacteria</taxon>
        <taxon>Campylobacterales</taxon>
        <taxon>Arcobacteraceae</taxon>
        <taxon>Poseidonibacter</taxon>
    </lineage>
</organism>
<keyword evidence="1" id="KW-0812">Transmembrane</keyword>
<name>A0ABQ6VJW7_9BACT</name>
<feature type="transmembrane region" description="Helical" evidence="1">
    <location>
        <begin position="166"/>
        <end position="189"/>
    </location>
</feature>
<keyword evidence="1" id="KW-1133">Transmembrane helix</keyword>
<feature type="transmembrane region" description="Helical" evidence="1">
    <location>
        <begin position="98"/>
        <end position="114"/>
    </location>
</feature>
<proteinExistence type="predicted"/>
<feature type="transmembrane region" description="Helical" evidence="1">
    <location>
        <begin position="134"/>
        <end position="154"/>
    </location>
</feature>
<feature type="transmembrane region" description="Helical" evidence="1">
    <location>
        <begin position="29"/>
        <end position="46"/>
    </location>
</feature>
<accession>A0ABQ6VJW7</accession>
<dbReference type="RefSeq" id="WP_152190724.1">
    <property type="nucleotide sequence ID" value="NZ_WFKJ01000030.1"/>
</dbReference>
<gene>
    <name evidence="2" type="ORF">GBG18_10000</name>
</gene>
<protein>
    <submittedName>
        <fullName evidence="2">Uncharacterized protein</fullName>
    </submittedName>
</protein>
<comment type="caution">
    <text evidence="2">The sequence shown here is derived from an EMBL/GenBank/DDBJ whole genome shotgun (WGS) entry which is preliminary data.</text>
</comment>
<keyword evidence="3" id="KW-1185">Reference proteome</keyword>
<evidence type="ECO:0000313" key="2">
    <source>
        <dbReference type="EMBL" id="KAB7889915.1"/>
    </source>
</evidence>
<dbReference type="EMBL" id="WFKJ01000030">
    <property type="protein sequence ID" value="KAB7889915.1"/>
    <property type="molecule type" value="Genomic_DNA"/>
</dbReference>
<feature type="transmembrane region" description="Helical" evidence="1">
    <location>
        <begin position="5"/>
        <end position="23"/>
    </location>
</feature>
<reference evidence="2 3" key="1">
    <citation type="submission" date="2019-10" db="EMBL/GenBank/DDBJ databases">
        <title>Poseidonibacter ostreae sp. nov., isolated from the gut of the Ostrea denselamellosa.</title>
        <authorList>
            <person name="Choi A."/>
        </authorList>
    </citation>
    <scope>NUCLEOTIDE SEQUENCE [LARGE SCALE GENOMIC DNA]</scope>
    <source>
        <strain evidence="2 3">SJOD-M-5</strain>
    </source>
</reference>
<keyword evidence="1" id="KW-0472">Membrane</keyword>
<evidence type="ECO:0000313" key="3">
    <source>
        <dbReference type="Proteomes" id="UP000461010"/>
    </source>
</evidence>